<feature type="repeat" description="WD" evidence="7">
    <location>
        <begin position="1399"/>
        <end position="1433"/>
    </location>
</feature>
<feature type="coiled-coil region" evidence="8">
    <location>
        <begin position="1194"/>
        <end position="1228"/>
    </location>
</feature>
<evidence type="ECO:0000256" key="5">
    <source>
        <dbReference type="ARBA" id="ARBA00022753"/>
    </source>
</evidence>
<dbReference type="InterPro" id="IPR016024">
    <property type="entry name" value="ARM-type_fold"/>
</dbReference>
<dbReference type="InterPro" id="IPR036322">
    <property type="entry name" value="WD40_repeat_dom_sf"/>
</dbReference>
<dbReference type="CDD" id="cd00200">
    <property type="entry name" value="WD40"/>
    <property type="match status" value="1"/>
</dbReference>
<evidence type="ECO:0000256" key="8">
    <source>
        <dbReference type="SAM" id="Coils"/>
    </source>
</evidence>
<feature type="region of interest" description="Disordered" evidence="9">
    <location>
        <begin position="1072"/>
        <end position="1092"/>
    </location>
</feature>
<dbReference type="GO" id="GO:0045022">
    <property type="term" value="P:early endosome to late endosome transport"/>
    <property type="evidence" value="ECO:0007669"/>
    <property type="project" value="InterPro"/>
</dbReference>
<dbReference type="InterPro" id="IPR058584">
    <property type="entry name" value="IMB1_TNPO1-like_TPR"/>
</dbReference>
<feature type="compositionally biased region" description="Low complexity" evidence="9">
    <location>
        <begin position="1072"/>
        <end position="1090"/>
    </location>
</feature>
<evidence type="ECO:0000256" key="4">
    <source>
        <dbReference type="ARBA" id="ARBA00022737"/>
    </source>
</evidence>
<dbReference type="KEGG" id="dfa:DFA_02197"/>
<keyword evidence="7" id="KW-0853">WD repeat</keyword>
<evidence type="ECO:0000256" key="6">
    <source>
        <dbReference type="ARBA" id="ARBA00022990"/>
    </source>
</evidence>
<dbReference type="GO" id="GO:0031901">
    <property type="term" value="C:early endosome membrane"/>
    <property type="evidence" value="ECO:0007669"/>
    <property type="project" value="UniProtKB-SubCell"/>
</dbReference>
<dbReference type="InterPro" id="IPR015943">
    <property type="entry name" value="WD40/YVTN_repeat-like_dom_sf"/>
</dbReference>
<dbReference type="SUPFAM" id="SSF50978">
    <property type="entry name" value="WD40 repeat-like"/>
    <property type="match status" value="1"/>
</dbReference>
<evidence type="ECO:0000313" key="11">
    <source>
        <dbReference type="EMBL" id="EGG19410.1"/>
    </source>
</evidence>
<dbReference type="PROSITE" id="PS50082">
    <property type="entry name" value="WD_REPEATS_2"/>
    <property type="match status" value="4"/>
</dbReference>
<comment type="similarity">
    <text evidence="3">Belongs to the WD repeat WDR91 family.</text>
</comment>
<dbReference type="InterPro" id="IPR041653">
    <property type="entry name" value="Importin_rep_4"/>
</dbReference>
<dbReference type="SUPFAM" id="SSF48371">
    <property type="entry name" value="ARM repeat"/>
    <property type="match status" value="2"/>
</dbReference>
<dbReference type="GO" id="GO:0031902">
    <property type="term" value="C:late endosome membrane"/>
    <property type="evidence" value="ECO:0007669"/>
    <property type="project" value="UniProtKB-SubCell"/>
</dbReference>
<dbReference type="GO" id="GO:0051898">
    <property type="term" value="P:negative regulation of phosphatidylinositol 3-kinase/protein kinase B signal transduction"/>
    <property type="evidence" value="ECO:0007669"/>
    <property type="project" value="InterPro"/>
</dbReference>
<organism evidence="11 12">
    <name type="scientific">Cavenderia fasciculata</name>
    <name type="common">Slime mold</name>
    <name type="synonym">Dictyostelium fasciculatum</name>
    <dbReference type="NCBI Taxonomy" id="261658"/>
    <lineage>
        <taxon>Eukaryota</taxon>
        <taxon>Amoebozoa</taxon>
        <taxon>Evosea</taxon>
        <taxon>Eumycetozoa</taxon>
        <taxon>Dictyostelia</taxon>
        <taxon>Acytosteliales</taxon>
        <taxon>Cavenderiaceae</taxon>
        <taxon>Cavenderia</taxon>
    </lineage>
</organism>
<evidence type="ECO:0000256" key="7">
    <source>
        <dbReference type="PROSITE-ProRule" id="PRU00221"/>
    </source>
</evidence>
<dbReference type="InterPro" id="IPR011989">
    <property type="entry name" value="ARM-like"/>
</dbReference>
<dbReference type="SMART" id="SM00320">
    <property type="entry name" value="WD40"/>
    <property type="match status" value="7"/>
</dbReference>
<dbReference type="STRING" id="1054147.F4PYE3"/>
<dbReference type="InterPro" id="IPR057672">
    <property type="entry name" value="TPR_IPO4/5"/>
</dbReference>
<protein>
    <submittedName>
        <fullName evidence="11">WD40 repeat-containing protein</fullName>
    </submittedName>
</protein>
<dbReference type="InterPro" id="IPR034085">
    <property type="entry name" value="TOG"/>
</dbReference>
<dbReference type="Gene3D" id="1.25.10.10">
    <property type="entry name" value="Leucine-rich Repeat Variant"/>
    <property type="match status" value="1"/>
</dbReference>
<evidence type="ECO:0000256" key="9">
    <source>
        <dbReference type="SAM" id="MobiDB-lite"/>
    </source>
</evidence>
<reference evidence="12" key="1">
    <citation type="journal article" date="2011" name="Genome Res.">
        <title>Phylogeny-wide analysis of social amoeba genomes highlights ancient origins for complex intercellular communication.</title>
        <authorList>
            <person name="Heidel A.J."/>
            <person name="Lawal H.M."/>
            <person name="Felder M."/>
            <person name="Schilde C."/>
            <person name="Helps N.R."/>
            <person name="Tunggal B."/>
            <person name="Rivero F."/>
            <person name="John U."/>
            <person name="Schleicher M."/>
            <person name="Eichinger L."/>
            <person name="Platzer M."/>
            <person name="Noegel A.A."/>
            <person name="Schaap P."/>
            <person name="Gloeckner G."/>
        </authorList>
    </citation>
    <scope>NUCLEOTIDE SEQUENCE [LARGE SCALE GENOMIC DNA]</scope>
    <source>
        <strain evidence="12">SH3</strain>
    </source>
</reference>
<sequence length="1654" mass="185404">MEHIPQEFIQIIRALASGDTETIKKAEERFNAFKEQPNQLIPCLLFLTLKEYASVLIRPLVSPDHKKSLWEKLSGDTKNTLKIELLNAVQVEQSASIRHKIVDIIASMAPELIIKGQWGDLIPFLINAATCANEALRETSYLIIGQIVPFLGPQIASSIELFKQLMDKGLNDQSLMVRIASLKAIIQFLSIPEIDSAIFQPLLPTMLRTITAAVEAHQEKGAQEAIYIFIAICEIKPQWFRNHIPLVIETFFKILVDETAEDDTRHYVFEFFMVLAEKRASAWKKNLGHLNGLVELMYKWLSEVDEIDINTWNSKETDRNEAEENTNADVAQEGFDRLANCLGKALAPIIIEFIPKLIKSPHWNHKYAALLSLTMIGEGLKDQLSKHLGPLLNEILVTVNDPNPRVRWALFFCLGQMSTDYGDDLRVHHKQLFAALGHIIRDPNPRVQGVACLFITSFLEESEKTMVEPVTSDLFTALLPLLNSPHYFVAENALCAFSSVVEVIGDQFKPYYQQFVPFILQKLDSSTTKETRALRGRAMEALSLIGLAVGKEMFAGDLKLFMEYMSKRPAFESDDPQIDFFLRACTRFCQCLGKEFAQYLNFTMQPLINAVKAKVEIITDEDEFEHQISEVGVMAMDNKALALSLLTFYADILQDMMFSYLPELIEPVLKLLDYEFNEEIRANAAALVPNLLSICIAKTTITSSDTATLFQMLLKRLLESTNTETNSEIISTKLRHVSDLIIAMGEKTLNQDQIKSIVTAYIVVIENLDELKEDLQNDVDEEDDDPQNGGEIDYILDAYSSATGMIGDLIRMNKENTIPTIATDILSNVLNKINDNSEEKSVQASMLCLLDDFCEFGGKQAINLYTHVIPPMISSLGSNDATVRHAASYGLGIASQTALQQFEPFLIQSLQGLNKLISSPNSKNEDNITATENAISAIGRFVRYQPQLSGHANQIVPLWLSQLPITDETESASCTENLIEILKMYPEQTFGVTFERVPAVYNIFEQSLPHLTEETKVKLSETYQLIKSALQGKWASLPATSQNAIQQGCPKFIHIYRRIAKIDYNTHYGFKSSTSSSSTTNNNSNNNNSSVNRQDFSATIKKLSDSLKKYYLVSAVNSGKLDKVREFFDIYSSELIKDPEWKHWFALPYLKTPHFDPAFEVYFSKGWSEAFSLSLRNFLSTIFKNIPLPKILQFNLERQNRKRLESQVESLINQNEELRSLVDKLEYQSRRDLVKEKGSSSEEKADHSQFSRGRRTESSNTAKLDQSLSPTMQQKLQSSTVSNDEDDKVVIGSVRSRRSVQALSNPTSSFEMTEMDDLGKRNQKISLNPSLISANTGGGESSYTIESQEACTSHTTAITRCKFSSNGSKIASSSVDGTVRISNVDGFTRHTTIYCLSEVISLEWENKTKLLLCGTTDSKIKLWNSTTDKAVGDINTSADYPRVEDIVCNPNGNSFASSSTNNSRTDGVVNTWNFRTLKIEDRLSSSNAIINSMSFNNNGTLLATGCVDGTVRIFDIKSGSPIGGWQAHSNEIISVQFFSDHKLFTIGKDSKLSQWNIHTMGKPEKEYEYPGFPTDIHRTTKIAFNPEGTSFAVGSNSKYALIYNIDNSNPVGQISGHSGPVVAVDWHPNSNWLVTGSLDHDVKLTKLKHTTNPI</sequence>
<feature type="repeat" description="WD" evidence="7">
    <location>
        <begin position="1351"/>
        <end position="1381"/>
    </location>
</feature>
<dbReference type="InterPro" id="IPR000357">
    <property type="entry name" value="HEAT"/>
</dbReference>
<feature type="repeat" description="WD" evidence="7">
    <location>
        <begin position="1483"/>
        <end position="1524"/>
    </location>
</feature>
<dbReference type="Pfam" id="PF23138">
    <property type="entry name" value="CTLH_Armc9"/>
    <property type="match status" value="1"/>
</dbReference>
<comment type="subcellular location">
    <subcellularLocation>
        <location evidence="1">Early endosome membrane</location>
        <topology evidence="1">Peripheral membrane protein</topology>
    </subcellularLocation>
    <subcellularLocation>
        <location evidence="2">Late endosome membrane</location>
    </subcellularLocation>
</comment>
<dbReference type="GO" id="GO:0141039">
    <property type="term" value="F:phosphatidylinositol 3-kinase inhibitor activity"/>
    <property type="evidence" value="ECO:0007669"/>
    <property type="project" value="InterPro"/>
</dbReference>
<dbReference type="OrthoDB" id="538223at2759"/>
<keyword evidence="6" id="KW-0007">Acetylation</keyword>
<dbReference type="InterPro" id="IPR024977">
    <property type="entry name" value="Apc4-like_WD40_dom"/>
</dbReference>
<evidence type="ECO:0000256" key="1">
    <source>
        <dbReference type="ARBA" id="ARBA00004220"/>
    </source>
</evidence>
<dbReference type="SMART" id="SM01349">
    <property type="entry name" value="TOG"/>
    <property type="match status" value="1"/>
</dbReference>
<dbReference type="InterPro" id="IPR039724">
    <property type="entry name" value="WDR91"/>
</dbReference>
<accession>F4PYE3</accession>
<dbReference type="Gene3D" id="2.130.10.10">
    <property type="entry name" value="YVTN repeat-like/Quinoprotein amine dehydrogenase"/>
    <property type="match status" value="3"/>
</dbReference>
<feature type="repeat" description="WD" evidence="7">
    <location>
        <begin position="1614"/>
        <end position="1644"/>
    </location>
</feature>
<dbReference type="RefSeq" id="XP_004357681.1">
    <property type="nucleotide sequence ID" value="XM_004357624.1"/>
</dbReference>
<dbReference type="OMA" id="NDSCYQD"/>
<feature type="compositionally biased region" description="Basic and acidic residues" evidence="9">
    <location>
        <begin position="1233"/>
        <end position="1257"/>
    </location>
</feature>
<dbReference type="GO" id="GO:0005634">
    <property type="term" value="C:nucleus"/>
    <property type="evidence" value="ECO:0007669"/>
    <property type="project" value="UniProtKB-SubCell"/>
</dbReference>
<name>F4PYE3_CACFS</name>
<dbReference type="Pfam" id="PF12894">
    <property type="entry name" value="ANAPC4_WD40"/>
    <property type="match status" value="1"/>
</dbReference>
<proteinExistence type="inferred from homology"/>
<evidence type="ECO:0000256" key="2">
    <source>
        <dbReference type="ARBA" id="ARBA00004414"/>
    </source>
</evidence>
<dbReference type="Pfam" id="PF25574">
    <property type="entry name" value="TPR_IMB1"/>
    <property type="match status" value="1"/>
</dbReference>
<dbReference type="EMBL" id="GL883015">
    <property type="protein sequence ID" value="EGG19410.1"/>
    <property type="molecule type" value="Genomic_DNA"/>
</dbReference>
<dbReference type="InterPro" id="IPR001680">
    <property type="entry name" value="WD40_rpt"/>
</dbReference>
<keyword evidence="5" id="KW-0967">Endosome</keyword>
<keyword evidence="12" id="KW-1185">Reference proteome</keyword>
<gene>
    <name evidence="11" type="primary">wdr91</name>
    <name evidence="11" type="ORF">DFA_02197</name>
</gene>
<dbReference type="Pfam" id="PF02985">
    <property type="entry name" value="HEAT"/>
    <property type="match status" value="1"/>
</dbReference>
<feature type="region of interest" description="Disordered" evidence="9">
    <location>
        <begin position="1233"/>
        <end position="1288"/>
    </location>
</feature>
<dbReference type="Proteomes" id="UP000007797">
    <property type="component" value="Unassembled WGS sequence"/>
</dbReference>
<dbReference type="Pfam" id="PF18808">
    <property type="entry name" value="Importin_rep_4"/>
    <property type="match status" value="1"/>
</dbReference>
<evidence type="ECO:0000313" key="12">
    <source>
        <dbReference type="Proteomes" id="UP000007797"/>
    </source>
</evidence>
<keyword evidence="4" id="KW-0677">Repeat</keyword>
<dbReference type="PANTHER" id="PTHR13083">
    <property type="entry name" value="WD REPEAT-CONTAINING PROTEIN 91"/>
    <property type="match status" value="1"/>
</dbReference>
<feature type="compositionally biased region" description="Polar residues" evidence="9">
    <location>
        <begin position="1258"/>
        <end position="1282"/>
    </location>
</feature>
<feature type="domain" description="TOG" evidence="10">
    <location>
        <begin position="340"/>
        <end position="574"/>
    </location>
</feature>
<dbReference type="InterPro" id="IPR056327">
    <property type="entry name" value="ARMC9_CTLH-like_dom"/>
</dbReference>
<evidence type="ECO:0000256" key="3">
    <source>
        <dbReference type="ARBA" id="ARBA00006128"/>
    </source>
</evidence>
<dbReference type="Pfam" id="PF25780">
    <property type="entry name" value="TPR_IPO5"/>
    <property type="match status" value="1"/>
</dbReference>
<dbReference type="PROSITE" id="PS50294">
    <property type="entry name" value="WD_REPEATS_REGION"/>
    <property type="match status" value="2"/>
</dbReference>
<dbReference type="Pfam" id="PF00400">
    <property type="entry name" value="WD40"/>
    <property type="match status" value="3"/>
</dbReference>
<evidence type="ECO:0000259" key="10">
    <source>
        <dbReference type="SMART" id="SM01349"/>
    </source>
</evidence>
<dbReference type="GeneID" id="14871472"/>
<dbReference type="PANTHER" id="PTHR13083:SF3">
    <property type="entry name" value="WD REPEAT-CONTAINING PROTEIN 91"/>
    <property type="match status" value="1"/>
</dbReference>
<keyword evidence="8" id="KW-0175">Coiled coil</keyword>